<evidence type="ECO:0000256" key="8">
    <source>
        <dbReference type="ARBA" id="ARBA00023024"/>
    </source>
</evidence>
<evidence type="ECO:0000256" key="1">
    <source>
        <dbReference type="ARBA" id="ARBA00000822"/>
    </source>
</evidence>
<dbReference type="GO" id="GO:0006032">
    <property type="term" value="P:chitin catabolic process"/>
    <property type="evidence" value="ECO:0007669"/>
    <property type="project" value="UniProtKB-KW"/>
</dbReference>
<dbReference type="Pfam" id="PF00704">
    <property type="entry name" value="Glyco_hydro_18"/>
    <property type="match status" value="1"/>
</dbReference>
<dbReference type="InterPro" id="IPR017853">
    <property type="entry name" value="GH"/>
</dbReference>
<dbReference type="PANTHER" id="PTHR11177">
    <property type="entry name" value="CHITINASE"/>
    <property type="match status" value="1"/>
</dbReference>
<comment type="subcellular location">
    <subcellularLocation>
        <location evidence="2">Secreted</location>
    </subcellularLocation>
</comment>
<evidence type="ECO:0000256" key="7">
    <source>
        <dbReference type="ARBA" id="ARBA00022801"/>
    </source>
</evidence>
<feature type="domain" description="GH18" evidence="14">
    <location>
        <begin position="82"/>
        <end position="449"/>
    </location>
</feature>
<dbReference type="SUPFAM" id="SSF51445">
    <property type="entry name" value="(Trans)glycosidases"/>
    <property type="match status" value="1"/>
</dbReference>
<keyword evidence="10 12" id="KW-0326">Glycosidase</keyword>
<dbReference type="Gene3D" id="3.10.50.10">
    <property type="match status" value="1"/>
</dbReference>
<evidence type="ECO:0000256" key="11">
    <source>
        <dbReference type="ARBA" id="ARBA00023326"/>
    </source>
</evidence>
<dbReference type="InterPro" id="IPR001223">
    <property type="entry name" value="Glyco_hydro18_cat"/>
</dbReference>
<dbReference type="InterPro" id="IPR050314">
    <property type="entry name" value="Glycosyl_Hydrlase_18"/>
</dbReference>
<evidence type="ECO:0000256" key="4">
    <source>
        <dbReference type="ARBA" id="ARBA00012729"/>
    </source>
</evidence>
<evidence type="ECO:0000256" key="3">
    <source>
        <dbReference type="ARBA" id="ARBA00008682"/>
    </source>
</evidence>
<organism evidence="15 16">
    <name type="scientific">Sarocladium strictum</name>
    <name type="common">Black bundle disease fungus</name>
    <name type="synonym">Acremonium strictum</name>
    <dbReference type="NCBI Taxonomy" id="5046"/>
    <lineage>
        <taxon>Eukaryota</taxon>
        <taxon>Fungi</taxon>
        <taxon>Dikarya</taxon>
        <taxon>Ascomycota</taxon>
        <taxon>Pezizomycotina</taxon>
        <taxon>Sordariomycetes</taxon>
        <taxon>Hypocreomycetidae</taxon>
        <taxon>Hypocreales</taxon>
        <taxon>Sarocladiaceae</taxon>
        <taxon>Sarocladium</taxon>
    </lineage>
</organism>
<sequence>MRASSGFAWLAMATQALAAPQPVADNCPRTTVTSTIYKTVFETSALPKTTTSKATSETTTTAAADSTLVSAQTNIRATASGYRNILYFTNWGVYGAQFFPKDMPVDKLTHVLYSFGDINSNGEVVSSDSYADVEKQLPGQTIDWNSPVKKAYGCVGQLMELKKKNRNLKVLLSIGGWTYSQAGKFRGPSSTDAGRKRFAESAVKLMANWGFDGIDIDWEYPENKQQGDNFVLLLKACRVALNNYATRNKQSYRYELTVAASAGYAKYSLQNLKGMDSYLDAWHLMTYDYAGTWDTTTGHQANVFKDTRNPLATKFDSDSAIRDYISRGISPGKIVFGLPLYGRSFGNTNGLGKPFSGPGRGPLEAGMYLYKNLPASGARPTFDSKTGGTWSYNSATKELVSFDGPKSANFKADYIIKKGLGGSFFWEATGDKQGAQSLVGVMANRFQGRLQRKQNMLSYPESQYANIKNS</sequence>
<keyword evidence="8" id="KW-0146">Chitin degradation</keyword>
<dbReference type="GO" id="GO:0008061">
    <property type="term" value="F:chitin binding"/>
    <property type="evidence" value="ECO:0007669"/>
    <property type="project" value="InterPro"/>
</dbReference>
<keyword evidence="7 12" id="KW-0378">Hydrolase</keyword>
<comment type="catalytic activity">
    <reaction evidence="1">
        <text>Random endo-hydrolysis of N-acetyl-beta-D-glucosaminide (1-&gt;4)-beta-linkages in chitin and chitodextrins.</text>
        <dbReference type="EC" id="3.2.1.14"/>
    </reaction>
</comment>
<dbReference type="InterPro" id="IPR001579">
    <property type="entry name" value="Glyco_hydro_18_chit_AS"/>
</dbReference>
<dbReference type="EC" id="3.2.1.14" evidence="4"/>
<accession>A0AA39LCS3</accession>
<keyword evidence="11" id="KW-0624">Polysaccharide degradation</keyword>
<dbReference type="FunFam" id="3.20.20.80:FF:000075">
    <property type="entry name" value="Sporulation-specific chitinase"/>
    <property type="match status" value="1"/>
</dbReference>
<dbReference type="InterPro" id="IPR029070">
    <property type="entry name" value="Chitinase_insertion_sf"/>
</dbReference>
<dbReference type="GO" id="GO:0005576">
    <property type="term" value="C:extracellular region"/>
    <property type="evidence" value="ECO:0007669"/>
    <property type="project" value="UniProtKB-SubCell"/>
</dbReference>
<evidence type="ECO:0000256" key="13">
    <source>
        <dbReference type="SAM" id="SignalP"/>
    </source>
</evidence>
<keyword evidence="16" id="KW-1185">Reference proteome</keyword>
<evidence type="ECO:0000256" key="5">
    <source>
        <dbReference type="ARBA" id="ARBA00022525"/>
    </source>
</evidence>
<evidence type="ECO:0000256" key="12">
    <source>
        <dbReference type="RuleBase" id="RU000489"/>
    </source>
</evidence>
<evidence type="ECO:0000256" key="9">
    <source>
        <dbReference type="ARBA" id="ARBA00023277"/>
    </source>
</evidence>
<keyword evidence="5" id="KW-0964">Secreted</keyword>
<reference evidence="15" key="1">
    <citation type="submission" date="2022-10" db="EMBL/GenBank/DDBJ databases">
        <title>Determination and structural analysis of whole genome sequence of Sarocladium strictum F4-1.</title>
        <authorList>
            <person name="Hu L."/>
            <person name="Jiang Y."/>
        </authorList>
    </citation>
    <scope>NUCLEOTIDE SEQUENCE</scope>
    <source>
        <strain evidence="15">F4-1</strain>
    </source>
</reference>
<dbReference type="PANTHER" id="PTHR11177:SF384">
    <property type="entry name" value="CHITINASE"/>
    <property type="match status" value="1"/>
</dbReference>
<dbReference type="AlphaFoldDB" id="A0AA39LCS3"/>
<comment type="caution">
    <text evidence="15">The sequence shown here is derived from an EMBL/GenBank/DDBJ whole genome shotgun (WGS) entry which is preliminary data.</text>
</comment>
<feature type="chain" id="PRO_5041309967" description="chitinase" evidence="13">
    <location>
        <begin position="19"/>
        <end position="470"/>
    </location>
</feature>
<dbReference type="PROSITE" id="PS51910">
    <property type="entry name" value="GH18_2"/>
    <property type="match status" value="1"/>
</dbReference>
<dbReference type="EMBL" id="JAPDFR010000001">
    <property type="protein sequence ID" value="KAK0392462.1"/>
    <property type="molecule type" value="Genomic_DNA"/>
</dbReference>
<evidence type="ECO:0000256" key="2">
    <source>
        <dbReference type="ARBA" id="ARBA00004613"/>
    </source>
</evidence>
<gene>
    <name evidence="15" type="ORF">NLU13_1957</name>
</gene>
<evidence type="ECO:0000313" key="15">
    <source>
        <dbReference type="EMBL" id="KAK0392462.1"/>
    </source>
</evidence>
<dbReference type="GO" id="GO:0000272">
    <property type="term" value="P:polysaccharide catabolic process"/>
    <property type="evidence" value="ECO:0007669"/>
    <property type="project" value="UniProtKB-KW"/>
</dbReference>
<proteinExistence type="inferred from homology"/>
<evidence type="ECO:0000256" key="6">
    <source>
        <dbReference type="ARBA" id="ARBA00022729"/>
    </source>
</evidence>
<dbReference type="PROSITE" id="PS01095">
    <property type="entry name" value="GH18_1"/>
    <property type="match status" value="1"/>
</dbReference>
<dbReference type="SUPFAM" id="SSF54556">
    <property type="entry name" value="Chitinase insertion domain"/>
    <property type="match status" value="1"/>
</dbReference>
<dbReference type="GO" id="GO:0008843">
    <property type="term" value="F:endochitinase activity"/>
    <property type="evidence" value="ECO:0007669"/>
    <property type="project" value="UniProtKB-EC"/>
</dbReference>
<protein>
    <recommendedName>
        <fullName evidence="4">chitinase</fullName>
        <ecNumber evidence="4">3.2.1.14</ecNumber>
    </recommendedName>
</protein>
<evidence type="ECO:0000259" key="14">
    <source>
        <dbReference type="PROSITE" id="PS51910"/>
    </source>
</evidence>
<feature type="signal peptide" evidence="13">
    <location>
        <begin position="1"/>
        <end position="18"/>
    </location>
</feature>
<dbReference type="SMART" id="SM00636">
    <property type="entry name" value="Glyco_18"/>
    <property type="match status" value="1"/>
</dbReference>
<dbReference type="Gene3D" id="3.20.20.80">
    <property type="entry name" value="Glycosidases"/>
    <property type="match status" value="1"/>
</dbReference>
<keyword evidence="9" id="KW-0119">Carbohydrate metabolism</keyword>
<comment type="similarity">
    <text evidence="3">Belongs to the glycosyl hydrolase 18 family. Chitinase class V subfamily.</text>
</comment>
<dbReference type="CDD" id="cd06548">
    <property type="entry name" value="GH18_chitinase"/>
    <property type="match status" value="1"/>
</dbReference>
<evidence type="ECO:0000313" key="16">
    <source>
        <dbReference type="Proteomes" id="UP001175261"/>
    </source>
</evidence>
<keyword evidence="6 13" id="KW-0732">Signal</keyword>
<dbReference type="Proteomes" id="UP001175261">
    <property type="component" value="Unassembled WGS sequence"/>
</dbReference>
<evidence type="ECO:0000256" key="10">
    <source>
        <dbReference type="ARBA" id="ARBA00023295"/>
    </source>
</evidence>
<dbReference type="InterPro" id="IPR011583">
    <property type="entry name" value="Chitinase_II/V-like_cat"/>
</dbReference>
<name>A0AA39LCS3_SARSR</name>